<comment type="caution">
    <text evidence="1">The sequence shown here is derived from an EMBL/GenBank/DDBJ whole genome shotgun (WGS) entry which is preliminary data.</text>
</comment>
<dbReference type="RefSeq" id="WP_099097441.1">
    <property type="nucleotide sequence ID" value="NZ_PDNU01000079.1"/>
</dbReference>
<evidence type="ECO:0000313" key="2">
    <source>
        <dbReference type="Proteomes" id="UP000223527"/>
    </source>
</evidence>
<reference evidence="1 2" key="1">
    <citation type="submission" date="2017-10" db="EMBL/GenBank/DDBJ databases">
        <authorList>
            <person name="Banno H."/>
            <person name="Chua N.-H."/>
        </authorList>
    </citation>
    <scope>NUCLEOTIDE SEQUENCE [LARGE SCALE GENOMIC DNA]</scope>
    <source>
        <strain evidence="1 2">YW11</strain>
    </source>
</reference>
<proteinExistence type="predicted"/>
<protein>
    <submittedName>
        <fullName evidence="1">Uncharacterized protein</fullName>
    </submittedName>
</protein>
<dbReference type="OrthoDB" id="9833198at2"/>
<organism evidence="1 2">
    <name type="scientific">Teichococcus rhizosphaerae</name>
    <dbReference type="NCBI Taxonomy" id="1335062"/>
    <lineage>
        <taxon>Bacteria</taxon>
        <taxon>Pseudomonadati</taxon>
        <taxon>Pseudomonadota</taxon>
        <taxon>Alphaproteobacteria</taxon>
        <taxon>Acetobacterales</taxon>
        <taxon>Roseomonadaceae</taxon>
        <taxon>Roseomonas</taxon>
    </lineage>
</organism>
<dbReference type="Proteomes" id="UP000223527">
    <property type="component" value="Unassembled WGS sequence"/>
</dbReference>
<name>A0A2C7A7F6_9PROT</name>
<gene>
    <name evidence="1" type="ORF">CR162_21020</name>
</gene>
<keyword evidence="2" id="KW-1185">Reference proteome</keyword>
<dbReference type="EMBL" id="PDNU01000079">
    <property type="protein sequence ID" value="PHK92976.1"/>
    <property type="molecule type" value="Genomic_DNA"/>
</dbReference>
<evidence type="ECO:0000313" key="1">
    <source>
        <dbReference type="EMBL" id="PHK92976.1"/>
    </source>
</evidence>
<dbReference type="AlphaFoldDB" id="A0A2C7A7F6"/>
<accession>A0A2C7A7F6</accession>
<sequence>MKSAPVTCRSAGWYCLQLGVEKARKDFPGQIGAPDPAKVEAVCLDEAAGEARTLHDLDIALDVIHIAQMGTLGMDQARFHINAVDMEDAITEAMNK</sequence>